<dbReference type="Gene3D" id="3.40.50.720">
    <property type="entry name" value="NAD(P)-binding Rossmann-like Domain"/>
    <property type="match status" value="1"/>
</dbReference>
<comment type="similarity">
    <text evidence="1">Belongs to the short-chain dehydrogenases/reductases (SDR) family.</text>
</comment>
<dbReference type="PANTHER" id="PTHR43639">
    <property type="entry name" value="OXIDOREDUCTASE, SHORT-CHAIN DEHYDROGENASE/REDUCTASE FAMILY (AFU_ORTHOLOGUE AFUA_5G02870)"/>
    <property type="match status" value="1"/>
</dbReference>
<proteinExistence type="inferred from homology"/>
<dbReference type="EC" id="1.1.1.47" evidence="3"/>
<dbReference type="PRINTS" id="PR00081">
    <property type="entry name" value="GDHRDH"/>
</dbReference>
<evidence type="ECO:0000256" key="1">
    <source>
        <dbReference type="ARBA" id="ARBA00006484"/>
    </source>
</evidence>
<dbReference type="RefSeq" id="WP_176942894.1">
    <property type="nucleotide sequence ID" value="NZ_JABZEC010000005.1"/>
</dbReference>
<dbReference type="NCBIfam" id="NF006493">
    <property type="entry name" value="PRK08936.1"/>
    <property type="match status" value="1"/>
</dbReference>
<evidence type="ECO:0000313" key="4">
    <source>
        <dbReference type="Proteomes" id="UP000563523"/>
    </source>
</evidence>
<dbReference type="Proteomes" id="UP000563523">
    <property type="component" value="Unassembled WGS sequence"/>
</dbReference>
<name>A0A850R2Z5_9LACO</name>
<reference evidence="3 4" key="1">
    <citation type="submission" date="2020-06" db="EMBL/GenBank/DDBJ databases">
        <authorList>
            <person name="Kang J."/>
        </authorList>
    </citation>
    <scope>NUCLEOTIDE SEQUENCE [LARGE SCALE GENOMIC DNA]</scope>
    <source>
        <strain evidence="3 4">DCY120</strain>
    </source>
</reference>
<dbReference type="InterPro" id="IPR002347">
    <property type="entry name" value="SDR_fam"/>
</dbReference>
<gene>
    <name evidence="3" type="ORF">HU830_06115</name>
</gene>
<evidence type="ECO:0000256" key="2">
    <source>
        <dbReference type="ARBA" id="ARBA00023002"/>
    </source>
</evidence>
<dbReference type="SUPFAM" id="SSF51735">
    <property type="entry name" value="NAD(P)-binding Rossmann-fold domains"/>
    <property type="match status" value="1"/>
</dbReference>
<accession>A0A850R2Z5</accession>
<dbReference type="NCBIfam" id="NF005559">
    <property type="entry name" value="PRK07231.1"/>
    <property type="match status" value="1"/>
</dbReference>
<dbReference type="PRINTS" id="PR00080">
    <property type="entry name" value="SDRFAMILY"/>
</dbReference>
<dbReference type="EMBL" id="JABZEC010000005">
    <property type="protein sequence ID" value="NVY96730.1"/>
    <property type="molecule type" value="Genomic_DNA"/>
</dbReference>
<protein>
    <submittedName>
        <fullName evidence="3">Glucose-1-dehydrogenase</fullName>
        <ecNumber evidence="3">1.1.1.47</ecNumber>
    </submittedName>
</protein>
<dbReference type="InterPro" id="IPR020904">
    <property type="entry name" value="Sc_DH/Rdtase_CS"/>
</dbReference>
<dbReference type="AlphaFoldDB" id="A0A850R2Z5"/>
<dbReference type="GO" id="GO:0047936">
    <property type="term" value="F:glucose 1-dehydrogenase [NAD(P)+] activity"/>
    <property type="evidence" value="ECO:0007669"/>
    <property type="project" value="UniProtKB-EC"/>
</dbReference>
<dbReference type="FunFam" id="3.40.50.720:FF:000084">
    <property type="entry name" value="Short-chain dehydrogenase reductase"/>
    <property type="match status" value="1"/>
</dbReference>
<comment type="caution">
    <text evidence="3">The sequence shown here is derived from an EMBL/GenBank/DDBJ whole genome shotgun (WGS) entry which is preliminary data.</text>
</comment>
<keyword evidence="4" id="KW-1185">Reference proteome</keyword>
<dbReference type="PANTHER" id="PTHR43639:SF1">
    <property type="entry name" value="SHORT-CHAIN DEHYDROGENASE_REDUCTASE FAMILY PROTEIN"/>
    <property type="match status" value="1"/>
</dbReference>
<sequence>MYADLQDKIAVVTGAATGIGSAIARRFGQEKMAVVVNYHRQAEAAQKVVDQIEASGGRAVAVKADISTEAGNQKLLTATQEHFGGLDVWVNNAGLEIKQATHEVSLADWQKVLDVNQTGTFLGARSALQYFRDHQQAGNIINLSSVHEQIPWPTFASYAAAKGAVKLFTQTIAMEYAADQIRVNALGPGAISTPINAEKLADPKQYQQTVAMIPMKRVGKPEEVAAGAAWLASAESSYVTGITLFIDGGMTLYPSFKNGEG</sequence>
<keyword evidence="2 3" id="KW-0560">Oxidoreductase</keyword>
<dbReference type="GO" id="GO:0008206">
    <property type="term" value="P:bile acid metabolic process"/>
    <property type="evidence" value="ECO:0007669"/>
    <property type="project" value="UniProtKB-ARBA"/>
</dbReference>
<dbReference type="Pfam" id="PF13561">
    <property type="entry name" value="adh_short_C2"/>
    <property type="match status" value="1"/>
</dbReference>
<organism evidence="3 4">
    <name type="scientific">Bombilactobacillus apium</name>
    <dbReference type="NCBI Taxonomy" id="2675299"/>
    <lineage>
        <taxon>Bacteria</taxon>
        <taxon>Bacillati</taxon>
        <taxon>Bacillota</taxon>
        <taxon>Bacilli</taxon>
        <taxon>Lactobacillales</taxon>
        <taxon>Lactobacillaceae</taxon>
        <taxon>Bombilactobacillus</taxon>
    </lineage>
</organism>
<evidence type="ECO:0000313" key="3">
    <source>
        <dbReference type="EMBL" id="NVY96730.1"/>
    </source>
</evidence>
<dbReference type="InterPro" id="IPR036291">
    <property type="entry name" value="NAD(P)-bd_dom_sf"/>
</dbReference>
<dbReference type="PROSITE" id="PS00061">
    <property type="entry name" value="ADH_SHORT"/>
    <property type="match status" value="1"/>
</dbReference>